<dbReference type="AlphaFoldDB" id="A0A8H3GTB0"/>
<evidence type="ECO:0000313" key="1">
    <source>
        <dbReference type="EMBL" id="CAE6467121.1"/>
    </source>
</evidence>
<sequence length="162" mass="17833">RRFERRDDERLASLSARLRTIADCGAEPPSQSEDNSDEEVAPANAYVIFDAQENGKGGLNTQFIDEATLKLFEKSLFGTQGWLSPRKMADILLGGGSVQQYHEADTEAAVSLVDKFQYFTGENTGKRALAPELKRLTLMEITLPMNGAVCIPQNRLLLARAG</sequence>
<accession>A0A8H3GTB0</accession>
<dbReference type="Proteomes" id="UP000663861">
    <property type="component" value="Unassembled WGS sequence"/>
</dbReference>
<dbReference type="EMBL" id="CAJMWY010001432">
    <property type="protein sequence ID" value="CAE6467121.1"/>
    <property type="molecule type" value="Genomic_DNA"/>
</dbReference>
<protein>
    <submittedName>
        <fullName evidence="1">Uncharacterized protein</fullName>
    </submittedName>
</protein>
<feature type="non-terminal residue" evidence="1">
    <location>
        <position position="162"/>
    </location>
</feature>
<reference evidence="1" key="1">
    <citation type="submission" date="2021-01" db="EMBL/GenBank/DDBJ databases">
        <authorList>
            <person name="Kaushik A."/>
        </authorList>
    </citation>
    <scope>NUCLEOTIDE SEQUENCE</scope>
    <source>
        <strain evidence="1">AG4-RS23</strain>
    </source>
</reference>
<name>A0A8H3GTB0_9AGAM</name>
<organism evidence="1 2">
    <name type="scientific">Rhizoctonia solani</name>
    <dbReference type="NCBI Taxonomy" id="456999"/>
    <lineage>
        <taxon>Eukaryota</taxon>
        <taxon>Fungi</taxon>
        <taxon>Dikarya</taxon>
        <taxon>Basidiomycota</taxon>
        <taxon>Agaricomycotina</taxon>
        <taxon>Agaricomycetes</taxon>
        <taxon>Cantharellales</taxon>
        <taxon>Ceratobasidiaceae</taxon>
        <taxon>Rhizoctonia</taxon>
    </lineage>
</organism>
<gene>
    <name evidence="1" type="ORF">RDB_LOCUS76146</name>
</gene>
<proteinExistence type="predicted"/>
<evidence type="ECO:0000313" key="2">
    <source>
        <dbReference type="Proteomes" id="UP000663861"/>
    </source>
</evidence>
<comment type="caution">
    <text evidence="1">The sequence shown here is derived from an EMBL/GenBank/DDBJ whole genome shotgun (WGS) entry which is preliminary data.</text>
</comment>